<dbReference type="AlphaFoldDB" id="A0A087AP18"/>
<dbReference type="InterPro" id="IPR007421">
    <property type="entry name" value="Schlafen_AlbA_2_dom"/>
</dbReference>
<name>A0A087AP18_9BIFI</name>
<feature type="domain" description="Schlafen AlbA-2" evidence="1">
    <location>
        <begin position="18"/>
        <end position="139"/>
    </location>
</feature>
<dbReference type="OrthoDB" id="9805115at2"/>
<evidence type="ECO:0000259" key="1">
    <source>
        <dbReference type="Pfam" id="PF04326"/>
    </source>
</evidence>
<dbReference type="PANTHER" id="PTHR30595">
    <property type="entry name" value="GLPR-RELATED TRANSCRIPTIONAL REPRESSOR"/>
    <property type="match status" value="1"/>
</dbReference>
<dbReference type="InterPro" id="IPR038475">
    <property type="entry name" value="RecG_C_sf"/>
</dbReference>
<accession>A0A087AP18</accession>
<dbReference type="Pfam" id="PF13749">
    <property type="entry name" value="HATPase_c_4"/>
    <property type="match status" value="1"/>
</dbReference>
<gene>
    <name evidence="2" type="ORF">BIGA_1111</name>
</gene>
<organism evidence="2 3">
    <name type="scientific">Bifidobacterium pullorum subsp. gallinarum</name>
    <dbReference type="NCBI Taxonomy" id="78344"/>
    <lineage>
        <taxon>Bacteria</taxon>
        <taxon>Bacillati</taxon>
        <taxon>Actinomycetota</taxon>
        <taxon>Actinomycetes</taxon>
        <taxon>Bifidobacteriales</taxon>
        <taxon>Bifidobacteriaceae</taxon>
        <taxon>Bifidobacterium</taxon>
    </lineage>
</organism>
<dbReference type="EMBL" id="JGYX01000005">
    <property type="protein sequence ID" value="KFI60518.1"/>
    <property type="molecule type" value="Genomic_DNA"/>
</dbReference>
<dbReference type="Pfam" id="PF04326">
    <property type="entry name" value="SLFN_AlbA_2"/>
    <property type="match status" value="1"/>
</dbReference>
<reference evidence="2 3" key="1">
    <citation type="submission" date="2014-03" db="EMBL/GenBank/DDBJ databases">
        <title>Genomics of Bifidobacteria.</title>
        <authorList>
            <person name="Ventura M."/>
            <person name="Milani C."/>
            <person name="Lugli G.A."/>
        </authorList>
    </citation>
    <scope>NUCLEOTIDE SEQUENCE [LARGE SCALE GENOMIC DNA]</scope>
    <source>
        <strain evidence="2 3">LMG 11586</strain>
    </source>
</reference>
<evidence type="ECO:0000313" key="2">
    <source>
        <dbReference type="EMBL" id="KFI60518.1"/>
    </source>
</evidence>
<evidence type="ECO:0000313" key="3">
    <source>
        <dbReference type="Proteomes" id="UP000029046"/>
    </source>
</evidence>
<keyword evidence="3" id="KW-1185">Reference proteome</keyword>
<proteinExistence type="predicted"/>
<dbReference type="PANTHER" id="PTHR30595:SF6">
    <property type="entry name" value="SCHLAFEN ALBA-2 DOMAIN-CONTAINING PROTEIN"/>
    <property type="match status" value="1"/>
</dbReference>
<dbReference type="InterPro" id="IPR038461">
    <property type="entry name" value="Schlafen_AlbA_2_dom_sf"/>
</dbReference>
<dbReference type="RefSeq" id="WP_033505430.1">
    <property type="nucleotide sequence ID" value="NZ_JGYX01000005.1"/>
</dbReference>
<dbReference type="Proteomes" id="UP000029046">
    <property type="component" value="Unassembled WGS sequence"/>
</dbReference>
<sequence length="485" mass="54845">MPEDYEELIARLIANSSESQTVEFKESNDDAFMIGKDISALANSAVIEGQDYAYMVWGVRDDTHEVVGTTFNPLTAKHSRQELELWLRLKLSKNAEFRFIRTMVQGKPMVVLRIWPAAGYPVSFDGTEYIRSGTSTQPVAKNSQREQRLWEITKSESFEDQIALQWLHEDEALSLLDWDRYFKQTDTPVPASRAAILHFLETDRIVKQLDSGQYAVTNLGALLFATDMQRFPTVARKALRIIRYDGSRRSAPSRSKIWSAGYADMDAIIDYVEALLPEREEIGRALRVTLKGYPTLAVRELVANMLIHQDLTIRGAGPLIEIFDGRIEFSNPGNSLIRVERLVNDPPATRNPRLASLARRLHMCEEAGSGWDKIIDACEESQLPSPEIQQSEGDAPSMSVRLLQYKAFADMSGEERRQACYWHACIQYANSQSLTNASLRERFGMADSGASQISRLIRECVDNGLIRPVDADAARKKMRYVPAWA</sequence>
<dbReference type="Gene3D" id="3.30.950.30">
    <property type="entry name" value="Schlafen, AAA domain"/>
    <property type="match status" value="1"/>
</dbReference>
<dbReference type="Gene3D" id="3.30.565.60">
    <property type="match status" value="1"/>
</dbReference>
<comment type="caution">
    <text evidence="2">The sequence shown here is derived from an EMBL/GenBank/DDBJ whole genome shotgun (WGS) entry which is preliminary data.</text>
</comment>
<dbReference type="eggNOG" id="COG2865">
    <property type="taxonomic scope" value="Bacteria"/>
</dbReference>
<protein>
    <submittedName>
        <fullName evidence="2">Putative transcriptional regulator</fullName>
    </submittedName>
</protein>